<accession>A0AAV3PES8</accession>
<gene>
    <name evidence="2" type="ORF">LIER_37070</name>
</gene>
<organism evidence="2 3">
    <name type="scientific">Lithospermum erythrorhizon</name>
    <name type="common">Purple gromwell</name>
    <name type="synonym">Lithospermum officinale var. erythrorhizon</name>
    <dbReference type="NCBI Taxonomy" id="34254"/>
    <lineage>
        <taxon>Eukaryota</taxon>
        <taxon>Viridiplantae</taxon>
        <taxon>Streptophyta</taxon>
        <taxon>Embryophyta</taxon>
        <taxon>Tracheophyta</taxon>
        <taxon>Spermatophyta</taxon>
        <taxon>Magnoliopsida</taxon>
        <taxon>eudicotyledons</taxon>
        <taxon>Gunneridae</taxon>
        <taxon>Pentapetalae</taxon>
        <taxon>asterids</taxon>
        <taxon>lamiids</taxon>
        <taxon>Boraginales</taxon>
        <taxon>Boraginaceae</taxon>
        <taxon>Boraginoideae</taxon>
        <taxon>Lithospermeae</taxon>
        <taxon>Lithospermum</taxon>
    </lineage>
</organism>
<dbReference type="SUPFAM" id="SSF50249">
    <property type="entry name" value="Nucleic acid-binding proteins"/>
    <property type="match status" value="2"/>
</dbReference>
<evidence type="ECO:0000313" key="3">
    <source>
        <dbReference type="Proteomes" id="UP001454036"/>
    </source>
</evidence>
<dbReference type="InterPro" id="IPR012340">
    <property type="entry name" value="NA-bd_OB-fold"/>
</dbReference>
<name>A0AAV3PES8_LITER</name>
<dbReference type="EMBL" id="BAABME010017455">
    <property type="protein sequence ID" value="GAA0150144.1"/>
    <property type="molecule type" value="Genomic_DNA"/>
</dbReference>
<dbReference type="Gene3D" id="2.40.50.140">
    <property type="entry name" value="Nucleic acid-binding proteins"/>
    <property type="match status" value="2"/>
</dbReference>
<protein>
    <recommendedName>
        <fullName evidence="1">Replication factor A C-terminal domain-containing protein</fullName>
    </recommendedName>
</protein>
<dbReference type="AlphaFoldDB" id="A0AAV3PES8"/>
<keyword evidence="3" id="KW-1185">Reference proteome</keyword>
<proteinExistence type="predicted"/>
<feature type="domain" description="Replication factor A C-terminal" evidence="1">
    <location>
        <begin position="162"/>
        <end position="238"/>
    </location>
</feature>
<evidence type="ECO:0000259" key="1">
    <source>
        <dbReference type="Pfam" id="PF08646"/>
    </source>
</evidence>
<dbReference type="InterPro" id="IPR013955">
    <property type="entry name" value="Rep_factor-A_C"/>
</dbReference>
<evidence type="ECO:0000313" key="2">
    <source>
        <dbReference type="EMBL" id="GAA0150144.1"/>
    </source>
</evidence>
<comment type="caution">
    <text evidence="2">The sequence shown here is derived from an EMBL/GenBank/DDBJ whole genome shotgun (WGS) entry which is preliminary data.</text>
</comment>
<sequence>MGIVINAEDSKTINTEFCQSTVQTFTFIDFEEHDNTPIKRKIDVSLWGEMIPAIGPTLVEAANTNAVVVAKRLKATRYKVVSLRSKNSSSLAVNPPIEAATNLKTWVDSVRETELTHMLRDVPIVNYRDLVYTGNLTTNTVAEMQNPSESGDYWVRGFLQLSEQNQKLHYIGCSNCFSKINVEAGIDYTCVLCNKEAISCLRPIVIMLVTDYTGSMEVVAIQNIAEQILHATPTKISEL</sequence>
<dbReference type="Pfam" id="PF08646">
    <property type="entry name" value="Rep_fac-A_C"/>
    <property type="match status" value="1"/>
</dbReference>
<dbReference type="Proteomes" id="UP001454036">
    <property type="component" value="Unassembled WGS sequence"/>
</dbReference>
<reference evidence="2 3" key="1">
    <citation type="submission" date="2024-01" db="EMBL/GenBank/DDBJ databases">
        <title>The complete chloroplast genome sequence of Lithospermum erythrorhizon: insights into the phylogenetic relationship among Boraginaceae species and the maternal lineages of purple gromwells.</title>
        <authorList>
            <person name="Okada T."/>
            <person name="Watanabe K."/>
        </authorList>
    </citation>
    <scope>NUCLEOTIDE SEQUENCE [LARGE SCALE GENOMIC DNA]</scope>
</reference>